<dbReference type="InterPro" id="IPR011330">
    <property type="entry name" value="Glyco_hydro/deAcase_b/a-brl"/>
</dbReference>
<evidence type="ECO:0000313" key="5">
    <source>
        <dbReference type="EMBL" id="KTC97560.1"/>
    </source>
</evidence>
<dbReference type="PANTHER" id="PTHR10587">
    <property type="entry name" value="GLYCOSYL TRANSFERASE-RELATED"/>
    <property type="match status" value="1"/>
</dbReference>
<dbReference type="PANTHER" id="PTHR10587:SF133">
    <property type="entry name" value="CHITIN DEACETYLASE 1-RELATED"/>
    <property type="match status" value="1"/>
</dbReference>
<dbReference type="PROSITE" id="PS51677">
    <property type="entry name" value="NODB"/>
    <property type="match status" value="1"/>
</dbReference>
<feature type="signal peptide" evidence="3">
    <location>
        <begin position="1"/>
        <end position="26"/>
    </location>
</feature>
<feature type="domain" description="NodB homology" evidence="4">
    <location>
        <begin position="28"/>
        <end position="244"/>
    </location>
</feature>
<dbReference type="GO" id="GO:0016810">
    <property type="term" value="F:hydrolase activity, acting on carbon-nitrogen (but not peptide) bonds"/>
    <property type="evidence" value="ECO:0007669"/>
    <property type="project" value="InterPro"/>
</dbReference>
<dbReference type="OrthoDB" id="115239at2"/>
<protein>
    <submittedName>
        <fullName evidence="5">Polysaccharide deacetylase</fullName>
    </submittedName>
</protein>
<comment type="caution">
    <text evidence="5">The sequence shown here is derived from an EMBL/GenBank/DDBJ whole genome shotgun (WGS) entry which is preliminary data.</text>
</comment>
<dbReference type="GO" id="GO:0046872">
    <property type="term" value="F:metal ion binding"/>
    <property type="evidence" value="ECO:0007669"/>
    <property type="project" value="UniProtKB-KW"/>
</dbReference>
<dbReference type="GO" id="GO:0005975">
    <property type="term" value="P:carbohydrate metabolic process"/>
    <property type="evidence" value="ECO:0007669"/>
    <property type="project" value="InterPro"/>
</dbReference>
<keyword evidence="6" id="KW-1185">Reference proteome</keyword>
<evidence type="ECO:0000256" key="2">
    <source>
        <dbReference type="ARBA" id="ARBA00022801"/>
    </source>
</evidence>
<reference evidence="5 6" key="1">
    <citation type="submission" date="2015-11" db="EMBL/GenBank/DDBJ databases">
        <title>Genomic analysis of 38 Legionella species identifies large and diverse effector repertoires.</title>
        <authorList>
            <person name="Burstein D."/>
            <person name="Amaro F."/>
            <person name="Zusman T."/>
            <person name="Lifshitz Z."/>
            <person name="Cohen O."/>
            <person name="Gilbert J.A."/>
            <person name="Pupko T."/>
            <person name="Shuman H.A."/>
            <person name="Segal G."/>
        </authorList>
    </citation>
    <scope>NUCLEOTIDE SEQUENCE [LARGE SCALE GENOMIC DNA]</scope>
    <source>
        <strain evidence="5 6">SE-32A-C8</strain>
    </source>
</reference>
<organism evidence="5 6">
    <name type="scientific">Legionella erythra</name>
    <dbReference type="NCBI Taxonomy" id="448"/>
    <lineage>
        <taxon>Bacteria</taxon>
        <taxon>Pseudomonadati</taxon>
        <taxon>Pseudomonadota</taxon>
        <taxon>Gammaproteobacteria</taxon>
        <taxon>Legionellales</taxon>
        <taxon>Legionellaceae</taxon>
        <taxon>Legionella</taxon>
    </lineage>
</organism>
<evidence type="ECO:0000256" key="3">
    <source>
        <dbReference type="SAM" id="SignalP"/>
    </source>
</evidence>
<dbReference type="EMBL" id="LNYA01000024">
    <property type="protein sequence ID" value="KTC97560.1"/>
    <property type="molecule type" value="Genomic_DNA"/>
</dbReference>
<dbReference type="Proteomes" id="UP000054773">
    <property type="component" value="Unassembled WGS sequence"/>
</dbReference>
<accession>A0A0W0TPT5</accession>
<name>A0A0W0TPT5_LEGER</name>
<dbReference type="AlphaFoldDB" id="A0A0W0TPT5"/>
<dbReference type="Gene3D" id="3.20.20.370">
    <property type="entry name" value="Glycoside hydrolase/deacetylase"/>
    <property type="match status" value="1"/>
</dbReference>
<sequence length="280" mass="32415">MNRLLFKKTLLMIGLLLCLTTTVTQAQRLVAITIDDLPFVGESKNFHLNKIIETLKANGVPATGFVIASEVTENNMPMLQKFRDSGFGVGNHTLTHANLNRMDTQAYIDEIKQADKILKPVLTRPKYFRFPYLVVGQGEKKERVMNYLALKHYHVAPITIDSRDFVFNQLLMSVPEKERRFFMGVLKPCYIDFIWEQTLKAEEHNRVIRKPDQPQILLIHANLLNAYALEDIINLYRQNGYHFVSLDDALYPAPPGKTGSIKRRLKHFYDTQIEEFMAWD</sequence>
<dbReference type="GO" id="GO:0016020">
    <property type="term" value="C:membrane"/>
    <property type="evidence" value="ECO:0007669"/>
    <property type="project" value="TreeGrafter"/>
</dbReference>
<proteinExistence type="predicted"/>
<dbReference type="PATRIC" id="fig|448.7.peg.1461"/>
<dbReference type="InterPro" id="IPR002509">
    <property type="entry name" value="NODB_dom"/>
</dbReference>
<evidence type="ECO:0000259" key="4">
    <source>
        <dbReference type="PROSITE" id="PS51677"/>
    </source>
</evidence>
<dbReference type="SUPFAM" id="SSF88713">
    <property type="entry name" value="Glycoside hydrolase/deacetylase"/>
    <property type="match status" value="1"/>
</dbReference>
<gene>
    <name evidence="5" type="ORF">Lery_1399</name>
</gene>
<evidence type="ECO:0000256" key="1">
    <source>
        <dbReference type="ARBA" id="ARBA00022723"/>
    </source>
</evidence>
<dbReference type="Pfam" id="PF01522">
    <property type="entry name" value="Polysacc_deac_1"/>
    <property type="match status" value="1"/>
</dbReference>
<dbReference type="InterPro" id="IPR050248">
    <property type="entry name" value="Polysacc_deacetylase_ArnD"/>
</dbReference>
<keyword evidence="1" id="KW-0479">Metal-binding</keyword>
<keyword evidence="3" id="KW-0732">Signal</keyword>
<dbReference type="STRING" id="448.Lery_1399"/>
<evidence type="ECO:0000313" key="6">
    <source>
        <dbReference type="Proteomes" id="UP000054773"/>
    </source>
</evidence>
<feature type="chain" id="PRO_5006913284" evidence="3">
    <location>
        <begin position="27"/>
        <end position="280"/>
    </location>
</feature>
<keyword evidence="2" id="KW-0378">Hydrolase</keyword>